<dbReference type="Proteomes" id="UP000641386">
    <property type="component" value="Unassembled WGS sequence"/>
</dbReference>
<proteinExistence type="predicted"/>
<accession>A0A919E2L0</accession>
<evidence type="ECO:0000313" key="3">
    <source>
        <dbReference type="EMBL" id="GHF05487.1"/>
    </source>
</evidence>
<evidence type="ECO:0000313" key="4">
    <source>
        <dbReference type="Proteomes" id="UP000641386"/>
    </source>
</evidence>
<dbReference type="AlphaFoldDB" id="A0A919E2L0"/>
<reference evidence="3" key="1">
    <citation type="journal article" date="2014" name="Int. J. Syst. Evol. Microbiol.">
        <title>Complete genome sequence of Corynebacterium casei LMG S-19264T (=DSM 44701T), isolated from a smear-ripened cheese.</title>
        <authorList>
            <consortium name="US DOE Joint Genome Institute (JGI-PGF)"/>
            <person name="Walter F."/>
            <person name="Albersmeier A."/>
            <person name="Kalinowski J."/>
            <person name="Ruckert C."/>
        </authorList>
    </citation>
    <scope>NUCLEOTIDE SEQUENCE</scope>
    <source>
        <strain evidence="3">JCM 3302</strain>
    </source>
</reference>
<dbReference type="RefSeq" id="WP_189906939.1">
    <property type="nucleotide sequence ID" value="NZ_BNBC01000048.1"/>
</dbReference>
<reference evidence="3" key="2">
    <citation type="submission" date="2020-09" db="EMBL/GenBank/DDBJ databases">
        <authorList>
            <person name="Sun Q."/>
            <person name="Ohkuma M."/>
        </authorList>
    </citation>
    <scope>NUCLEOTIDE SEQUENCE</scope>
    <source>
        <strain evidence="3">JCM 3302</strain>
    </source>
</reference>
<protein>
    <submittedName>
        <fullName evidence="3">Uncharacterized protein</fullName>
    </submittedName>
</protein>
<organism evidence="3 4">
    <name type="scientific">Streptomyces spiralis</name>
    <dbReference type="NCBI Taxonomy" id="66376"/>
    <lineage>
        <taxon>Bacteria</taxon>
        <taxon>Bacillati</taxon>
        <taxon>Actinomycetota</taxon>
        <taxon>Actinomycetes</taxon>
        <taxon>Kitasatosporales</taxon>
        <taxon>Streptomycetaceae</taxon>
        <taxon>Streptomyces</taxon>
    </lineage>
</organism>
<dbReference type="EMBL" id="BNBC01000048">
    <property type="protein sequence ID" value="GHF05487.1"/>
    <property type="molecule type" value="Genomic_DNA"/>
</dbReference>
<evidence type="ECO:0000256" key="1">
    <source>
        <dbReference type="SAM" id="MobiDB-lite"/>
    </source>
</evidence>
<keyword evidence="2" id="KW-1133">Transmembrane helix</keyword>
<keyword evidence="2" id="KW-0812">Transmembrane</keyword>
<comment type="caution">
    <text evidence="3">The sequence shown here is derived from an EMBL/GenBank/DDBJ whole genome shotgun (WGS) entry which is preliminary data.</text>
</comment>
<gene>
    <name evidence="3" type="ORF">GCM10014715_72030</name>
</gene>
<evidence type="ECO:0000256" key="2">
    <source>
        <dbReference type="SAM" id="Phobius"/>
    </source>
</evidence>
<keyword evidence="2" id="KW-0472">Membrane</keyword>
<name>A0A919E2L0_9ACTN</name>
<sequence length="72" mass="7698">MARTEHEHPAVRLAIAAELLPAGVLYGLTLPMPMFLRRSAVLAVVLMAAFGRTSPSRARAESEPGPSRARSS</sequence>
<keyword evidence="4" id="KW-1185">Reference proteome</keyword>
<feature type="region of interest" description="Disordered" evidence="1">
    <location>
        <begin position="53"/>
        <end position="72"/>
    </location>
</feature>
<feature type="transmembrane region" description="Helical" evidence="2">
    <location>
        <begin position="12"/>
        <end position="29"/>
    </location>
</feature>